<dbReference type="PROSITE" id="PS50931">
    <property type="entry name" value="HTH_LYSR"/>
    <property type="match status" value="1"/>
</dbReference>
<dbReference type="InterPro" id="IPR000847">
    <property type="entry name" value="LysR_HTH_N"/>
</dbReference>
<dbReference type="PANTHER" id="PTHR30419:SF2">
    <property type="entry name" value="LYSR FAMILY TRANSCRIPTIONAL REGULATOR"/>
    <property type="match status" value="1"/>
</dbReference>
<evidence type="ECO:0000256" key="2">
    <source>
        <dbReference type="ARBA" id="ARBA00023015"/>
    </source>
</evidence>
<evidence type="ECO:0000313" key="6">
    <source>
        <dbReference type="EMBL" id="MBC3478023.1"/>
    </source>
</evidence>
<evidence type="ECO:0000259" key="5">
    <source>
        <dbReference type="PROSITE" id="PS50931"/>
    </source>
</evidence>
<dbReference type="SUPFAM" id="SSF46785">
    <property type="entry name" value="Winged helix' DNA-binding domain"/>
    <property type="match status" value="1"/>
</dbReference>
<dbReference type="Pfam" id="PF00126">
    <property type="entry name" value="HTH_1"/>
    <property type="match status" value="1"/>
</dbReference>
<keyword evidence="3" id="KW-0238">DNA-binding</keyword>
<dbReference type="Gene3D" id="3.40.190.10">
    <property type="entry name" value="Periplasmic binding protein-like II"/>
    <property type="match status" value="2"/>
</dbReference>
<evidence type="ECO:0000313" key="7">
    <source>
        <dbReference type="Proteomes" id="UP000628086"/>
    </source>
</evidence>
<comment type="similarity">
    <text evidence="1">Belongs to the LysR transcriptional regulatory family.</text>
</comment>
<name>A0ABR6VBX2_9PSED</name>
<dbReference type="Pfam" id="PF03466">
    <property type="entry name" value="LysR_substrate"/>
    <property type="match status" value="1"/>
</dbReference>
<comment type="caution">
    <text evidence="6">The sequence shown here is derived from an EMBL/GenBank/DDBJ whole genome shotgun (WGS) entry which is preliminary data.</text>
</comment>
<evidence type="ECO:0000256" key="4">
    <source>
        <dbReference type="ARBA" id="ARBA00023163"/>
    </source>
</evidence>
<proteinExistence type="inferred from homology"/>
<dbReference type="Gene3D" id="1.10.10.10">
    <property type="entry name" value="Winged helix-like DNA-binding domain superfamily/Winged helix DNA-binding domain"/>
    <property type="match status" value="1"/>
</dbReference>
<dbReference type="RefSeq" id="WP_186598991.1">
    <property type="nucleotide sequence ID" value="NZ_JABWRS010000019.1"/>
</dbReference>
<keyword evidence="7" id="KW-1185">Reference proteome</keyword>
<evidence type="ECO:0000256" key="3">
    <source>
        <dbReference type="ARBA" id="ARBA00023125"/>
    </source>
</evidence>
<feature type="domain" description="HTH lysR-type" evidence="5">
    <location>
        <begin position="18"/>
        <end position="70"/>
    </location>
</feature>
<dbReference type="SUPFAM" id="SSF53850">
    <property type="entry name" value="Periplasmic binding protein-like II"/>
    <property type="match status" value="1"/>
</dbReference>
<dbReference type="InterPro" id="IPR005119">
    <property type="entry name" value="LysR_subst-bd"/>
</dbReference>
<reference evidence="6 7" key="1">
    <citation type="journal article" date="2020" name="Microorganisms">
        <title>Reliable Identification of Environmental Pseudomonas Isolates Using the rpoD Gene.</title>
        <authorList>
            <consortium name="The Broad Institute Genome Sequencing Platform"/>
            <person name="Girard L."/>
            <person name="Lood C."/>
            <person name="Rokni-Zadeh H."/>
            <person name="van Noort V."/>
            <person name="Lavigne R."/>
            <person name="De Mot R."/>
        </authorList>
    </citation>
    <scope>NUCLEOTIDE SEQUENCE [LARGE SCALE GENOMIC DNA]</scope>
    <source>
        <strain evidence="6 7">RW7P2</strain>
    </source>
</reference>
<organism evidence="6 7">
    <name type="scientific">Pseudomonas taiwanensis</name>
    <dbReference type="NCBI Taxonomy" id="470150"/>
    <lineage>
        <taxon>Bacteria</taxon>
        <taxon>Pseudomonadati</taxon>
        <taxon>Pseudomonadota</taxon>
        <taxon>Gammaproteobacteria</taxon>
        <taxon>Pseudomonadales</taxon>
        <taxon>Pseudomonadaceae</taxon>
        <taxon>Pseudomonas</taxon>
    </lineage>
</organism>
<dbReference type="Proteomes" id="UP000628086">
    <property type="component" value="Unassembled WGS sequence"/>
</dbReference>
<accession>A0ABR6VBX2</accession>
<gene>
    <name evidence="6" type="ORF">HU747_20765</name>
</gene>
<sequence length="331" mass="36781">MVSRSRSWKSLGLDFVTLRVYAAAIEEKSLAAAAAREHLALSAVSRRIADLECRSGVKLLNRDYRGVTPTPAGEVLFARLGTAFAFFENIAAELDALRDGTMGSVRMQAHMSAATMLLPERLSAFCESYPQVKVELEESSSAEIIHNLQMGKIDLGFVSGTTPPSDLSCITWYEDELVAVMHPDHPLAIEKGVFFSKIMNYPFIGLQKDSALQVLFEAHAKSSGLEPVFRAHNTSFESVRRMVEAGLGISILPRLAVAPYENNQKIVCRPLLEAWAKRPLLLCYRDYDGLSEAAKMVIKNVVLLENDQTLDQPNLLFRERKSMLDQEVFGL</sequence>
<evidence type="ECO:0000256" key="1">
    <source>
        <dbReference type="ARBA" id="ARBA00009437"/>
    </source>
</evidence>
<dbReference type="InterPro" id="IPR036388">
    <property type="entry name" value="WH-like_DNA-bd_sf"/>
</dbReference>
<keyword evidence="2" id="KW-0805">Transcription regulation</keyword>
<dbReference type="InterPro" id="IPR050950">
    <property type="entry name" value="HTH-type_LysR_regulators"/>
</dbReference>
<protein>
    <submittedName>
        <fullName evidence="6">LysR family transcriptional regulator</fullName>
    </submittedName>
</protein>
<dbReference type="EMBL" id="JABWRS010000019">
    <property type="protein sequence ID" value="MBC3478023.1"/>
    <property type="molecule type" value="Genomic_DNA"/>
</dbReference>
<keyword evidence="4" id="KW-0804">Transcription</keyword>
<dbReference type="InterPro" id="IPR036390">
    <property type="entry name" value="WH_DNA-bd_sf"/>
</dbReference>
<dbReference type="PANTHER" id="PTHR30419">
    <property type="entry name" value="HTH-TYPE TRANSCRIPTIONAL REGULATOR YBHD"/>
    <property type="match status" value="1"/>
</dbReference>